<reference evidence="8" key="1">
    <citation type="journal article" date="2019" name="Int. J. Syst. Evol. Microbiol.">
        <title>The Global Catalogue of Microorganisms (GCM) 10K type strain sequencing project: providing services to taxonomists for standard genome sequencing and annotation.</title>
        <authorList>
            <consortium name="The Broad Institute Genomics Platform"/>
            <consortium name="The Broad Institute Genome Sequencing Center for Infectious Disease"/>
            <person name="Wu L."/>
            <person name="Ma J."/>
        </authorList>
    </citation>
    <scope>NUCLEOTIDE SEQUENCE [LARGE SCALE GENOMIC DNA]</scope>
    <source>
        <strain evidence="8">TBRC 5832</strain>
    </source>
</reference>
<dbReference type="SMART" id="SM01043">
    <property type="entry name" value="BTAD"/>
    <property type="match status" value="1"/>
</dbReference>
<name>A0ABV8IRQ0_9ACTN</name>
<dbReference type="Gene3D" id="1.25.40.10">
    <property type="entry name" value="Tetratricopeptide repeat domain"/>
    <property type="match status" value="1"/>
</dbReference>
<dbReference type="SUPFAM" id="SSF48452">
    <property type="entry name" value="TPR-like"/>
    <property type="match status" value="1"/>
</dbReference>
<dbReference type="InterPro" id="IPR005158">
    <property type="entry name" value="BTAD"/>
</dbReference>
<evidence type="ECO:0000256" key="4">
    <source>
        <dbReference type="ARBA" id="ARBA00023163"/>
    </source>
</evidence>
<dbReference type="PROSITE" id="PS51755">
    <property type="entry name" value="OMPR_PHOB"/>
    <property type="match status" value="1"/>
</dbReference>
<comment type="caution">
    <text evidence="7">The sequence shown here is derived from an EMBL/GenBank/DDBJ whole genome shotgun (WGS) entry which is preliminary data.</text>
</comment>
<dbReference type="PANTHER" id="PTHR35807">
    <property type="entry name" value="TRANSCRIPTIONAL REGULATOR REDD-RELATED"/>
    <property type="match status" value="1"/>
</dbReference>
<dbReference type="Pfam" id="PF03704">
    <property type="entry name" value="BTAD"/>
    <property type="match status" value="1"/>
</dbReference>
<dbReference type="Pfam" id="PF00486">
    <property type="entry name" value="Trans_reg_C"/>
    <property type="match status" value="1"/>
</dbReference>
<accession>A0ABV8IRQ0</accession>
<evidence type="ECO:0000313" key="7">
    <source>
        <dbReference type="EMBL" id="MFC4066922.1"/>
    </source>
</evidence>
<keyword evidence="4" id="KW-0804">Transcription</keyword>
<dbReference type="InterPro" id="IPR001867">
    <property type="entry name" value="OmpR/PhoB-type_DNA-bd"/>
</dbReference>
<dbReference type="CDD" id="cd15831">
    <property type="entry name" value="BTAD"/>
    <property type="match status" value="1"/>
</dbReference>
<evidence type="ECO:0000256" key="2">
    <source>
        <dbReference type="ARBA" id="ARBA00023015"/>
    </source>
</evidence>
<feature type="DNA-binding region" description="OmpR/PhoB-type" evidence="5">
    <location>
        <begin position="1"/>
        <end position="92"/>
    </location>
</feature>
<evidence type="ECO:0000256" key="5">
    <source>
        <dbReference type="PROSITE-ProRule" id="PRU01091"/>
    </source>
</evidence>
<keyword evidence="8" id="KW-1185">Reference proteome</keyword>
<dbReference type="SMART" id="SM00862">
    <property type="entry name" value="Trans_reg_C"/>
    <property type="match status" value="1"/>
</dbReference>
<sequence length="251" mass="28069">MTTTFQLLGPVRAWRDGRELALGSPQQRTLLAVLLLREGLVATVDELVMALWDTEPPVTAVGMLRTYVSRLRRVLGDDVDVHTYGPGYLLNTPREQVDVRRFRHLTDRARQSVGRGDHLDALRDLRAAVGLHRGTALTGAAGPFAERQRHRLDELVVTARLDLHAAGIALGRYEEALPDLAVLAAEHPFWERVHELRMRALFETGRPAEALLQYHALRNRLAETLGIDPGARLQHLYREILLADRLVSAAG</sequence>
<keyword evidence="2" id="KW-0805">Transcription regulation</keyword>
<dbReference type="InterPro" id="IPR036388">
    <property type="entry name" value="WH-like_DNA-bd_sf"/>
</dbReference>
<evidence type="ECO:0000259" key="6">
    <source>
        <dbReference type="PROSITE" id="PS51755"/>
    </source>
</evidence>
<dbReference type="InterPro" id="IPR051677">
    <property type="entry name" value="AfsR-DnrI-RedD_regulator"/>
</dbReference>
<proteinExistence type="inferred from homology"/>
<evidence type="ECO:0000256" key="3">
    <source>
        <dbReference type="ARBA" id="ARBA00023125"/>
    </source>
</evidence>
<dbReference type="Proteomes" id="UP001595867">
    <property type="component" value="Unassembled WGS sequence"/>
</dbReference>
<comment type="similarity">
    <text evidence="1">Belongs to the AfsR/DnrI/RedD regulatory family.</text>
</comment>
<keyword evidence="3 5" id="KW-0238">DNA-binding</keyword>
<feature type="domain" description="OmpR/PhoB-type" evidence="6">
    <location>
        <begin position="1"/>
        <end position="92"/>
    </location>
</feature>
<evidence type="ECO:0000256" key="1">
    <source>
        <dbReference type="ARBA" id="ARBA00005820"/>
    </source>
</evidence>
<protein>
    <submittedName>
        <fullName evidence="7">BTAD domain-containing putative transcriptional regulator</fullName>
    </submittedName>
</protein>
<dbReference type="InterPro" id="IPR011990">
    <property type="entry name" value="TPR-like_helical_dom_sf"/>
</dbReference>
<dbReference type="InterPro" id="IPR016032">
    <property type="entry name" value="Sig_transdc_resp-reg_C-effctor"/>
</dbReference>
<dbReference type="Gene3D" id="1.10.10.10">
    <property type="entry name" value="Winged helix-like DNA-binding domain superfamily/Winged helix DNA-binding domain"/>
    <property type="match status" value="1"/>
</dbReference>
<dbReference type="RefSeq" id="WP_378067886.1">
    <property type="nucleotide sequence ID" value="NZ_JBHSBL010000017.1"/>
</dbReference>
<dbReference type="PANTHER" id="PTHR35807:SF1">
    <property type="entry name" value="TRANSCRIPTIONAL REGULATOR REDD"/>
    <property type="match status" value="1"/>
</dbReference>
<evidence type="ECO:0000313" key="8">
    <source>
        <dbReference type="Proteomes" id="UP001595867"/>
    </source>
</evidence>
<dbReference type="EMBL" id="JBHSBL010000017">
    <property type="protein sequence ID" value="MFC4066922.1"/>
    <property type="molecule type" value="Genomic_DNA"/>
</dbReference>
<dbReference type="SUPFAM" id="SSF46894">
    <property type="entry name" value="C-terminal effector domain of the bipartite response regulators"/>
    <property type="match status" value="1"/>
</dbReference>
<gene>
    <name evidence="7" type="ORF">ACFO0C_18455</name>
</gene>
<organism evidence="7 8">
    <name type="scientific">Actinoplanes subglobosus</name>
    <dbReference type="NCBI Taxonomy" id="1547892"/>
    <lineage>
        <taxon>Bacteria</taxon>
        <taxon>Bacillati</taxon>
        <taxon>Actinomycetota</taxon>
        <taxon>Actinomycetes</taxon>
        <taxon>Micromonosporales</taxon>
        <taxon>Micromonosporaceae</taxon>
        <taxon>Actinoplanes</taxon>
    </lineage>
</organism>